<accession>S9W304</accession>
<dbReference type="Pfam" id="PF08208">
    <property type="entry name" value="RNA_polI_A34"/>
    <property type="match status" value="1"/>
</dbReference>
<dbReference type="HOGENOM" id="CLU_1107660_0_0_1"/>
<feature type="compositionally biased region" description="Low complexity" evidence="1">
    <location>
        <begin position="197"/>
        <end position="211"/>
    </location>
</feature>
<organism evidence="2 3">
    <name type="scientific">Schizosaccharomyces cryophilus (strain OY26 / ATCC MYA-4695 / CBS 11777 / NBRC 106824 / NRRL Y48691)</name>
    <name type="common">Fission yeast</name>
    <dbReference type="NCBI Taxonomy" id="653667"/>
    <lineage>
        <taxon>Eukaryota</taxon>
        <taxon>Fungi</taxon>
        <taxon>Dikarya</taxon>
        <taxon>Ascomycota</taxon>
        <taxon>Taphrinomycotina</taxon>
        <taxon>Schizosaccharomycetes</taxon>
        <taxon>Schizosaccharomycetales</taxon>
        <taxon>Schizosaccharomycetaceae</taxon>
        <taxon>Schizosaccharomyces</taxon>
    </lineage>
</organism>
<reference evidence="2 3" key="1">
    <citation type="journal article" date="2011" name="Science">
        <title>Comparative functional genomics of the fission yeasts.</title>
        <authorList>
            <person name="Rhind N."/>
            <person name="Chen Z."/>
            <person name="Yassour M."/>
            <person name="Thompson D.A."/>
            <person name="Haas B.J."/>
            <person name="Habib N."/>
            <person name="Wapinski I."/>
            <person name="Roy S."/>
            <person name="Lin M.F."/>
            <person name="Heiman D.I."/>
            <person name="Young S.K."/>
            <person name="Furuya K."/>
            <person name="Guo Y."/>
            <person name="Pidoux A."/>
            <person name="Chen H.M."/>
            <person name="Robbertse B."/>
            <person name="Goldberg J.M."/>
            <person name="Aoki K."/>
            <person name="Bayne E.H."/>
            <person name="Berlin A.M."/>
            <person name="Desjardins C.A."/>
            <person name="Dobbs E."/>
            <person name="Dukaj L."/>
            <person name="Fan L."/>
            <person name="FitzGerald M.G."/>
            <person name="French C."/>
            <person name="Gujja S."/>
            <person name="Hansen K."/>
            <person name="Keifenheim D."/>
            <person name="Levin J.Z."/>
            <person name="Mosher R.A."/>
            <person name="Mueller C.A."/>
            <person name="Pfiffner J."/>
            <person name="Priest M."/>
            <person name="Russ C."/>
            <person name="Smialowska A."/>
            <person name="Swoboda P."/>
            <person name="Sykes S.M."/>
            <person name="Vaughn M."/>
            <person name="Vengrova S."/>
            <person name="Yoder R."/>
            <person name="Zeng Q."/>
            <person name="Allshire R."/>
            <person name="Baulcombe D."/>
            <person name="Birren B.W."/>
            <person name="Brown W."/>
            <person name="Ekwall K."/>
            <person name="Kellis M."/>
            <person name="Leatherwood J."/>
            <person name="Levin H."/>
            <person name="Margalit H."/>
            <person name="Martienssen R."/>
            <person name="Nieduszynski C.A."/>
            <person name="Spatafora J.W."/>
            <person name="Friedman N."/>
            <person name="Dalgaard J.Z."/>
            <person name="Baumann P."/>
            <person name="Niki H."/>
            <person name="Regev A."/>
            <person name="Nusbaum C."/>
        </authorList>
    </citation>
    <scope>NUCLEOTIDE SEQUENCE [LARGE SCALE GENOMIC DNA]</scope>
    <source>
        <strain evidence="3">OY26 / ATCC MYA-4695 / CBS 11777 / NBRC 106824 / NRRL Y48691</strain>
    </source>
</reference>
<evidence type="ECO:0000256" key="1">
    <source>
        <dbReference type="SAM" id="MobiDB-lite"/>
    </source>
</evidence>
<dbReference type="AlphaFoldDB" id="S9W304"/>
<dbReference type="EMBL" id="KE546989">
    <property type="protein sequence ID" value="EPY52944.1"/>
    <property type="molecule type" value="Genomic_DNA"/>
</dbReference>
<keyword evidence="2" id="KW-0240">DNA-directed RNA polymerase</keyword>
<dbReference type="OMA" id="IEDQHSS"/>
<gene>
    <name evidence="2" type="ORF">SPOG_04674</name>
</gene>
<feature type="compositionally biased region" description="Basic and acidic residues" evidence="1">
    <location>
        <begin position="156"/>
        <end position="169"/>
    </location>
</feature>
<dbReference type="RefSeq" id="XP_013022819.1">
    <property type="nucleotide sequence ID" value="XM_013167365.1"/>
</dbReference>
<dbReference type="GO" id="GO:0000428">
    <property type="term" value="C:DNA-directed RNA polymerase complex"/>
    <property type="evidence" value="ECO:0007669"/>
    <property type="project" value="UniProtKB-KW"/>
</dbReference>
<evidence type="ECO:0000313" key="2">
    <source>
        <dbReference type="EMBL" id="EPY52944.1"/>
    </source>
</evidence>
<sequence length="257" mass="28393">MAKLSELASDHSSEEESEVSSAEEASSHSPEVSSGKNGKEVDQPKSTENHDSDSLNEYVRAEGEAVVSKEGLDQESGVFLVRLPPKMALEDITEMNLGQKPSIAASSSTAESFQLRQESLGSVRLFVPDEKGTYSTSEIRTGFVVSETPRLLLNGKPKEKEQTTDDADGKIPQIKNLKQHFRPIGAVDTTPSTKEAVPSTSVTEPTSTEQQSTEEKKEERSEGKKRSREKKEKGKEDKEKEKDKKKKHKKSSKKEKD</sequence>
<keyword evidence="3" id="KW-1185">Reference proteome</keyword>
<evidence type="ECO:0000313" key="3">
    <source>
        <dbReference type="Proteomes" id="UP000015464"/>
    </source>
</evidence>
<dbReference type="OrthoDB" id="5402299at2759"/>
<dbReference type="InterPro" id="IPR013240">
    <property type="entry name" value="DNA-dir_RNA_pol1_su_RPA34"/>
</dbReference>
<name>S9W304_SCHCR</name>
<feature type="compositionally biased region" description="Basic residues" evidence="1">
    <location>
        <begin position="243"/>
        <end position="257"/>
    </location>
</feature>
<feature type="compositionally biased region" description="Basic and acidic residues" evidence="1">
    <location>
        <begin position="213"/>
        <end position="242"/>
    </location>
</feature>
<dbReference type="STRING" id="653667.S9W304"/>
<keyword evidence="2" id="KW-0804">Transcription</keyword>
<feature type="compositionally biased region" description="Basic and acidic residues" evidence="1">
    <location>
        <begin position="37"/>
        <end position="63"/>
    </location>
</feature>
<feature type="region of interest" description="Disordered" evidence="1">
    <location>
        <begin position="151"/>
        <end position="257"/>
    </location>
</feature>
<proteinExistence type="predicted"/>
<dbReference type="GO" id="GO:0006360">
    <property type="term" value="P:transcription by RNA polymerase I"/>
    <property type="evidence" value="ECO:0007669"/>
    <property type="project" value="InterPro"/>
</dbReference>
<dbReference type="GeneID" id="25038987"/>
<dbReference type="Proteomes" id="UP000015464">
    <property type="component" value="Unassembled WGS sequence"/>
</dbReference>
<protein>
    <submittedName>
        <fullName evidence="2">DNA-directed RNA polymerase I complex subunit Rpa34</fullName>
    </submittedName>
</protein>
<feature type="compositionally biased region" description="Low complexity" evidence="1">
    <location>
        <begin position="19"/>
        <end position="34"/>
    </location>
</feature>
<feature type="region of interest" description="Disordered" evidence="1">
    <location>
        <begin position="1"/>
        <end position="71"/>
    </location>
</feature>